<dbReference type="RefSeq" id="WP_204610384.1">
    <property type="nucleotide sequence ID" value="NZ_BAAAJX010000005.1"/>
</dbReference>
<protein>
    <submittedName>
        <fullName evidence="2">Uncharacterized protein</fullName>
    </submittedName>
</protein>
<dbReference type="EMBL" id="BAAAJX010000005">
    <property type="protein sequence ID" value="GAA1493269.1"/>
    <property type="molecule type" value="Genomic_DNA"/>
</dbReference>
<keyword evidence="3" id="KW-1185">Reference proteome</keyword>
<proteinExistence type="predicted"/>
<accession>A0ABP4K548</accession>
<sequence length="180" mass="18101">MTSTRSALPGLTLTVALLASGLVGAAPAAAEPLDRPAALPPGEALPAISQHTLGRAIDEAYAAGAVTDDDIDESGRRTVTADLGDGLTIVLADGVPTERLAFGSDGRGAYIAFNSWDQNVILGGTGAILVTAICGLGPAACIIANTAVVLGASWLATHSKCPSPKSVRVYPVTKKPGRCV</sequence>
<evidence type="ECO:0000313" key="2">
    <source>
        <dbReference type="EMBL" id="GAA1493269.1"/>
    </source>
</evidence>
<gene>
    <name evidence="2" type="ORF">GCM10009627_16150</name>
</gene>
<name>A0ABP4K548_9MICO</name>
<evidence type="ECO:0000313" key="3">
    <source>
        <dbReference type="Proteomes" id="UP001501742"/>
    </source>
</evidence>
<feature type="signal peptide" evidence="1">
    <location>
        <begin position="1"/>
        <end position="25"/>
    </location>
</feature>
<reference evidence="3" key="1">
    <citation type="journal article" date="2019" name="Int. J. Syst. Evol. Microbiol.">
        <title>The Global Catalogue of Microorganisms (GCM) 10K type strain sequencing project: providing services to taxonomists for standard genome sequencing and annotation.</title>
        <authorList>
            <consortium name="The Broad Institute Genomics Platform"/>
            <consortium name="The Broad Institute Genome Sequencing Center for Infectious Disease"/>
            <person name="Wu L."/>
            <person name="Ma J."/>
        </authorList>
    </citation>
    <scope>NUCLEOTIDE SEQUENCE [LARGE SCALE GENOMIC DNA]</scope>
    <source>
        <strain evidence="3">JCM 12140</strain>
    </source>
</reference>
<dbReference type="Proteomes" id="UP001501742">
    <property type="component" value="Unassembled WGS sequence"/>
</dbReference>
<organism evidence="2 3">
    <name type="scientific">Curtobacterium herbarum</name>
    <dbReference type="NCBI Taxonomy" id="150122"/>
    <lineage>
        <taxon>Bacteria</taxon>
        <taxon>Bacillati</taxon>
        <taxon>Actinomycetota</taxon>
        <taxon>Actinomycetes</taxon>
        <taxon>Micrococcales</taxon>
        <taxon>Microbacteriaceae</taxon>
        <taxon>Curtobacterium</taxon>
    </lineage>
</organism>
<comment type="caution">
    <text evidence="2">The sequence shown here is derived from an EMBL/GenBank/DDBJ whole genome shotgun (WGS) entry which is preliminary data.</text>
</comment>
<evidence type="ECO:0000256" key="1">
    <source>
        <dbReference type="SAM" id="SignalP"/>
    </source>
</evidence>
<feature type="chain" id="PRO_5045983080" evidence="1">
    <location>
        <begin position="26"/>
        <end position="180"/>
    </location>
</feature>
<keyword evidence="1" id="KW-0732">Signal</keyword>